<dbReference type="Proteomes" id="UP000789572">
    <property type="component" value="Unassembled WGS sequence"/>
</dbReference>
<protein>
    <submittedName>
        <fullName evidence="1">2456_t:CDS:1</fullName>
    </submittedName>
</protein>
<dbReference type="EMBL" id="CAJVPJ010000368">
    <property type="protein sequence ID" value="CAG8516980.1"/>
    <property type="molecule type" value="Genomic_DNA"/>
</dbReference>
<accession>A0A9N9A441</accession>
<keyword evidence="2" id="KW-1185">Reference proteome</keyword>
<name>A0A9N9A441_9GLOM</name>
<evidence type="ECO:0000313" key="1">
    <source>
        <dbReference type="EMBL" id="CAG8516980.1"/>
    </source>
</evidence>
<evidence type="ECO:0000313" key="2">
    <source>
        <dbReference type="Proteomes" id="UP000789572"/>
    </source>
</evidence>
<comment type="caution">
    <text evidence="1">The sequence shown here is derived from an EMBL/GenBank/DDBJ whole genome shotgun (WGS) entry which is preliminary data.</text>
</comment>
<sequence>MSQNPWIIHDSSSQNYFKDPIAKIDFAILNGATPSWPQLVIIMAIELKLNIGDKRDASGKNLPDKHHSAIGQLADRFSHIFNQQEDRKEVFGAIASDSQIELLYRKDSISLQMLVKLVTAPQEILGYIPPTAEQHIIESSIPNFTFTSIIRRRSSNRGSFIALGINDNGEMAIVKSSTNTNDREYYIIQELASFKIEFIPKVYFHGTFKMVKLF</sequence>
<reference evidence="1" key="1">
    <citation type="submission" date="2021-06" db="EMBL/GenBank/DDBJ databases">
        <authorList>
            <person name="Kallberg Y."/>
            <person name="Tangrot J."/>
            <person name="Rosling A."/>
        </authorList>
    </citation>
    <scope>NUCLEOTIDE SEQUENCE</scope>
    <source>
        <strain evidence="1">IA702</strain>
    </source>
</reference>
<dbReference type="AlphaFoldDB" id="A0A9N9A441"/>
<dbReference type="OrthoDB" id="2323265at2759"/>
<gene>
    <name evidence="1" type="ORF">POCULU_LOCUS3371</name>
</gene>
<proteinExistence type="predicted"/>
<organism evidence="1 2">
    <name type="scientific">Paraglomus occultum</name>
    <dbReference type="NCBI Taxonomy" id="144539"/>
    <lineage>
        <taxon>Eukaryota</taxon>
        <taxon>Fungi</taxon>
        <taxon>Fungi incertae sedis</taxon>
        <taxon>Mucoromycota</taxon>
        <taxon>Glomeromycotina</taxon>
        <taxon>Glomeromycetes</taxon>
        <taxon>Paraglomerales</taxon>
        <taxon>Paraglomeraceae</taxon>
        <taxon>Paraglomus</taxon>
    </lineage>
</organism>